<reference evidence="8 9" key="1">
    <citation type="journal article" date="2012" name="Science">
        <title>The Paleozoic origin of enzymatic lignin decomposition reconstructed from 31 fungal genomes.</title>
        <authorList>
            <person name="Floudas D."/>
            <person name="Binder M."/>
            <person name="Riley R."/>
            <person name="Barry K."/>
            <person name="Blanchette R.A."/>
            <person name="Henrissat B."/>
            <person name="Martinez A.T."/>
            <person name="Otillar R."/>
            <person name="Spatafora J.W."/>
            <person name="Yadav J.S."/>
            <person name="Aerts A."/>
            <person name="Benoit I."/>
            <person name="Boyd A."/>
            <person name="Carlson A."/>
            <person name="Copeland A."/>
            <person name="Coutinho P.M."/>
            <person name="de Vries R.P."/>
            <person name="Ferreira P."/>
            <person name="Findley K."/>
            <person name="Foster B."/>
            <person name="Gaskell J."/>
            <person name="Glotzer D."/>
            <person name="Gorecki P."/>
            <person name="Heitman J."/>
            <person name="Hesse C."/>
            <person name="Hori C."/>
            <person name="Igarashi K."/>
            <person name="Jurgens J.A."/>
            <person name="Kallen N."/>
            <person name="Kersten P."/>
            <person name="Kohler A."/>
            <person name="Kuees U."/>
            <person name="Kumar T.K.A."/>
            <person name="Kuo A."/>
            <person name="LaButti K."/>
            <person name="Larrondo L.F."/>
            <person name="Lindquist E."/>
            <person name="Ling A."/>
            <person name="Lombard V."/>
            <person name="Lucas S."/>
            <person name="Lundell T."/>
            <person name="Martin R."/>
            <person name="McLaughlin D.J."/>
            <person name="Morgenstern I."/>
            <person name="Morin E."/>
            <person name="Murat C."/>
            <person name="Nagy L.G."/>
            <person name="Nolan M."/>
            <person name="Ohm R.A."/>
            <person name="Patyshakuliyeva A."/>
            <person name="Rokas A."/>
            <person name="Ruiz-Duenas F.J."/>
            <person name="Sabat G."/>
            <person name="Salamov A."/>
            <person name="Samejima M."/>
            <person name="Schmutz J."/>
            <person name="Slot J.C."/>
            <person name="St John F."/>
            <person name="Stenlid J."/>
            <person name="Sun H."/>
            <person name="Sun S."/>
            <person name="Syed K."/>
            <person name="Tsang A."/>
            <person name="Wiebenga A."/>
            <person name="Young D."/>
            <person name="Pisabarro A."/>
            <person name="Eastwood D.C."/>
            <person name="Martin F."/>
            <person name="Cullen D."/>
            <person name="Grigoriev I.V."/>
            <person name="Hibbett D.S."/>
        </authorList>
    </citation>
    <scope>NUCLEOTIDE SEQUENCE [LARGE SCALE GENOMIC DNA]</scope>
    <source>
        <strain evidence="8 9">LYAD-421 SS1</strain>
    </source>
</reference>
<dbReference type="Pfam" id="PF00271">
    <property type="entry name" value="Helicase_C"/>
    <property type="match status" value="2"/>
</dbReference>
<dbReference type="InterPro" id="IPR039686">
    <property type="entry name" value="FANCM/Mph1-like_ID"/>
</dbReference>
<dbReference type="RefSeq" id="XP_007371631.1">
    <property type="nucleotide sequence ID" value="XM_007371569.1"/>
</dbReference>
<feature type="region of interest" description="Disordered" evidence="6">
    <location>
        <begin position="842"/>
        <end position="1222"/>
    </location>
</feature>
<evidence type="ECO:0000313" key="9">
    <source>
        <dbReference type="Proteomes" id="UP000053319"/>
    </source>
</evidence>
<dbReference type="EC" id="3.6.4.12" evidence="5"/>
<evidence type="ECO:0000256" key="6">
    <source>
        <dbReference type="SAM" id="MobiDB-lite"/>
    </source>
</evidence>
<feature type="compositionally biased region" description="Polar residues" evidence="6">
    <location>
        <begin position="994"/>
        <end position="1008"/>
    </location>
</feature>
<dbReference type="GO" id="GO:0043138">
    <property type="term" value="F:3'-5' DNA helicase activity"/>
    <property type="evidence" value="ECO:0007669"/>
    <property type="project" value="InterPro"/>
</dbReference>
<proteinExistence type="inferred from homology"/>
<dbReference type="InterPro" id="IPR001650">
    <property type="entry name" value="Helicase_C-like"/>
</dbReference>
<evidence type="ECO:0000256" key="1">
    <source>
        <dbReference type="ARBA" id="ARBA00022741"/>
    </source>
</evidence>
<feature type="compositionally biased region" description="Acidic residues" evidence="6">
    <location>
        <begin position="1212"/>
        <end position="1222"/>
    </location>
</feature>
<keyword evidence="4" id="KW-0067">ATP-binding</keyword>
<dbReference type="PANTHER" id="PTHR14025">
    <property type="entry name" value="FANCONI ANEMIA GROUP M FANCM FAMILY MEMBER"/>
    <property type="match status" value="1"/>
</dbReference>
<dbReference type="GO" id="GO:0009378">
    <property type="term" value="F:four-way junction helicase activity"/>
    <property type="evidence" value="ECO:0007669"/>
    <property type="project" value="TreeGrafter"/>
</dbReference>
<dbReference type="CDD" id="cd18801">
    <property type="entry name" value="SF2_C_FANCM_Hef"/>
    <property type="match status" value="1"/>
</dbReference>
<name>R7SHJ5_DICSQ</name>
<dbReference type="GO" id="GO:0036297">
    <property type="term" value="P:interstrand cross-link repair"/>
    <property type="evidence" value="ECO:0007669"/>
    <property type="project" value="TreeGrafter"/>
</dbReference>
<gene>
    <name evidence="8" type="ORF">DICSQDRAFT_164201</name>
</gene>
<evidence type="ECO:0000256" key="5">
    <source>
        <dbReference type="RuleBase" id="RU367027"/>
    </source>
</evidence>
<accession>R7SHJ5</accession>
<dbReference type="CDD" id="cd12091">
    <property type="entry name" value="FANCM_ID"/>
    <property type="match status" value="1"/>
</dbReference>
<sequence length="1239" mass="135992">MDSDDYFDDDIDASVLAAVDAIEAAYTAKAAAAARPPAPQTAHKASFKPAFAPKLAPPRGNSLEPVPASLTSPPRKTTPPDVIELDGSSSDYGFDDMPMDEAALASIDRAVEIGYARYGGPPPNQPIAGPSRARGLDPVSSKTTQMNLFGEVAREGEPPKAAAPSHRTFERTRSKLRQMPLPGQTKKWDRTAYAKSGWRKPKPDPEKGKGKGRGMDDEDDEEPIEFEQFPAPAISVGPTPTIKLVPDRLAAKSWIYPLNKPKREYQYNIVKNCLLENTLVALPTGLGKTFIAGVVMLNWVTAKWRSGKPEVVQEIVDALHISHIEIRSETDPDLKKYLHTKHEQEHFVQMTEDICVLRDALSAMMVPLIKKIQGAGFLKNGNTQPTMLHPYRCQSTLGEMTKARAPQYAIGAVAQLGPLARAMGYLMEMSINMCYGFLKGIAEGADDSSGKKAIRKSDALKSLMAKFEEQAARGFSMHPKMDVLRTLLIDHFNQSSPDDADGGARASESRAMVFVSFRECVEEIVELLNKESPIIRAKPFIGQGKDKQGKKGYAQKEQLEVIEQFKAGKYNVLVSTSIGEEGLDIGEVDLIVCYDAQKTPIRMLQRIGRTGRKASGTVHILLAQGREEQNWQKAQSSYANVQHFIVRASDLKVYGDVDRLLPPDIEPECREMEMEIEPYIREERPSRKGSNATGLDIGEVDLIVCYDAQKTPIRMLQRIGRTGRKASGTVHILLAQGREEQNWQKAQSSYANVQHFIVRASDLKVYGDVDRLLPPDIEPECREMEMEIEPYIREERPSRKGSNATGSPKGPKRKRNDDPMHNIPTAAAKGFVGVAELLTKGSATRKKATQKPGRVDWEHADEDDSDDEDIEAGLFAQPRRVKSTSAADSSKGKMKKGLARSATAAGPRKKPPGPKKSAKQTTLTQLDLVSSDDTDDEAIDSAAPGPSQPMAPAGSFSDEPLFLSSPEREMSPLRLPSDDYEVEFVDEPHPKPSTRPSANNSVSSPRRSITTRKSDMGPPALASNLVPTSPSLSDDLPPEPSFAVRPLGKQARRGVTGDVLDLASSPLAPPPLSQRRLKYECPKSPTPPPAQPPRKKRKFKDTAEAWRHNPWIDVEATHSGDEMSVGSSQPDLDYIVPDSDDHAFLEEPAETQASPSYDQSAIYRRSLMTQAPGGGGPVFANRPARPGQAALRLDRGGTSRYRRAVTPPLRGDEDEYERDSFVVDDDAEIAYAQAPSSDL</sequence>
<dbReference type="GO" id="GO:0045003">
    <property type="term" value="P:double-strand break repair via synthesis-dependent strand annealing"/>
    <property type="evidence" value="ECO:0007669"/>
    <property type="project" value="TreeGrafter"/>
</dbReference>
<protein>
    <recommendedName>
        <fullName evidence="5">ATP-dependent DNA helicase</fullName>
        <ecNumber evidence="5">3.6.4.12</ecNumber>
    </recommendedName>
</protein>
<feature type="compositionally biased region" description="Low complexity" evidence="6">
    <location>
        <begin position="30"/>
        <end position="58"/>
    </location>
</feature>
<dbReference type="Gene3D" id="3.40.50.300">
    <property type="entry name" value="P-loop containing nucleotide triphosphate hydrolases"/>
    <property type="match status" value="3"/>
</dbReference>
<evidence type="ECO:0000313" key="8">
    <source>
        <dbReference type="EMBL" id="EJF55624.1"/>
    </source>
</evidence>
<evidence type="ECO:0000256" key="2">
    <source>
        <dbReference type="ARBA" id="ARBA00022801"/>
    </source>
</evidence>
<dbReference type="EMBL" id="JH719518">
    <property type="protein sequence ID" value="EJF55624.1"/>
    <property type="molecule type" value="Genomic_DNA"/>
</dbReference>
<dbReference type="GeneID" id="18838307"/>
<dbReference type="GO" id="GO:0005634">
    <property type="term" value="C:nucleus"/>
    <property type="evidence" value="ECO:0007669"/>
    <property type="project" value="UniProtKB-SubCell"/>
</dbReference>
<organism evidence="8 9">
    <name type="scientific">Dichomitus squalens (strain LYAD-421)</name>
    <name type="common">Western red white-rot fungus</name>
    <dbReference type="NCBI Taxonomy" id="732165"/>
    <lineage>
        <taxon>Eukaryota</taxon>
        <taxon>Fungi</taxon>
        <taxon>Dikarya</taxon>
        <taxon>Basidiomycota</taxon>
        <taxon>Agaricomycotina</taxon>
        <taxon>Agaricomycetes</taxon>
        <taxon>Polyporales</taxon>
        <taxon>Polyporaceae</taxon>
        <taxon>Dichomitus</taxon>
    </lineage>
</organism>
<feature type="compositionally biased region" description="Acidic residues" evidence="6">
    <location>
        <begin position="930"/>
        <end position="939"/>
    </location>
</feature>
<comment type="similarity">
    <text evidence="5">Belongs to the DEAD box helicase family. DEAH subfamily. FANCM sub-subfamily.</text>
</comment>
<dbReference type="Proteomes" id="UP000053319">
    <property type="component" value="Unassembled WGS sequence"/>
</dbReference>
<evidence type="ECO:0000256" key="4">
    <source>
        <dbReference type="ARBA" id="ARBA00022840"/>
    </source>
</evidence>
<comment type="catalytic activity">
    <reaction evidence="5">
        <text>ATP + H2O = ADP + phosphate + H(+)</text>
        <dbReference type="Rhea" id="RHEA:13065"/>
        <dbReference type="ChEBI" id="CHEBI:15377"/>
        <dbReference type="ChEBI" id="CHEBI:15378"/>
        <dbReference type="ChEBI" id="CHEBI:30616"/>
        <dbReference type="ChEBI" id="CHEBI:43474"/>
        <dbReference type="ChEBI" id="CHEBI:456216"/>
        <dbReference type="EC" id="3.6.4.12"/>
    </reaction>
</comment>
<feature type="domain" description="Helicase C-terminal" evidence="7">
    <location>
        <begin position="483"/>
        <end position="654"/>
    </location>
</feature>
<dbReference type="SMART" id="SM00490">
    <property type="entry name" value="HELICc"/>
    <property type="match status" value="2"/>
</dbReference>
<dbReference type="OMA" id="SVEMAYN"/>
<dbReference type="HOGENOM" id="CLU_002513_5_0_1"/>
<feature type="compositionally biased region" description="Basic and acidic residues" evidence="6">
    <location>
        <begin position="201"/>
        <end position="215"/>
    </location>
</feature>
<feature type="compositionally biased region" description="Basic residues" evidence="6">
    <location>
        <begin position="907"/>
        <end position="918"/>
    </location>
</feature>
<feature type="region of interest" description="Disordered" evidence="6">
    <location>
        <begin position="184"/>
        <end position="220"/>
    </location>
</feature>
<keyword evidence="2 8" id="KW-0378">Hydrolase</keyword>
<dbReference type="GO" id="GO:0000400">
    <property type="term" value="F:four-way junction DNA binding"/>
    <property type="evidence" value="ECO:0007669"/>
    <property type="project" value="TreeGrafter"/>
</dbReference>
<dbReference type="GO" id="GO:0016887">
    <property type="term" value="F:ATP hydrolysis activity"/>
    <property type="evidence" value="ECO:0007669"/>
    <property type="project" value="RHEA"/>
</dbReference>
<dbReference type="InterPro" id="IPR027417">
    <property type="entry name" value="P-loop_NTPase"/>
</dbReference>
<feature type="region of interest" description="Disordered" evidence="6">
    <location>
        <begin position="30"/>
        <end position="94"/>
    </location>
</feature>
<feature type="region of interest" description="Disordered" evidence="6">
    <location>
        <begin position="790"/>
        <end position="827"/>
    </location>
</feature>
<dbReference type="PANTHER" id="PTHR14025:SF20">
    <property type="entry name" value="FANCONI ANEMIA GROUP M PROTEIN"/>
    <property type="match status" value="1"/>
</dbReference>
<keyword evidence="1" id="KW-0547">Nucleotide-binding</keyword>
<dbReference type="OrthoDB" id="164902at2759"/>
<feature type="compositionally biased region" description="Acidic residues" evidence="6">
    <location>
        <begin position="859"/>
        <end position="871"/>
    </location>
</feature>
<dbReference type="AlphaFoldDB" id="R7SHJ5"/>
<evidence type="ECO:0000259" key="7">
    <source>
        <dbReference type="PROSITE" id="PS51194"/>
    </source>
</evidence>
<dbReference type="GO" id="GO:0005524">
    <property type="term" value="F:ATP binding"/>
    <property type="evidence" value="ECO:0007669"/>
    <property type="project" value="UniProtKB-UniRule"/>
</dbReference>
<evidence type="ECO:0000256" key="3">
    <source>
        <dbReference type="ARBA" id="ARBA00022806"/>
    </source>
</evidence>
<keyword evidence="3" id="KW-0347">Helicase</keyword>
<comment type="subcellular location">
    <subcellularLocation>
        <location evidence="5">Nucleus</location>
    </subcellularLocation>
</comment>
<dbReference type="KEGG" id="dsq:DICSQDRAFT_164201"/>
<comment type="function">
    <text evidence="5">ATP-dependent DNA helicase involved in DNA damage repair by homologous recombination and in genome maintenance. Capable of unwinding D-loops. Plays a role in limiting crossover recombinants during mitotic DNA double-strand break (DSB) repair. Component of a FANCM-MHF complex which promotes gene conversion at blocked replication forks, probably by reversal of the stalled fork.</text>
</comment>
<dbReference type="SUPFAM" id="SSF52540">
    <property type="entry name" value="P-loop containing nucleoside triphosphate hydrolases"/>
    <property type="match status" value="3"/>
</dbReference>
<dbReference type="PROSITE" id="PS51194">
    <property type="entry name" value="HELICASE_CTER"/>
    <property type="match status" value="1"/>
</dbReference>
<comment type="subunit">
    <text evidence="5">Interacts with the MHF histone-fold complex to form the FANCM-MHF complex.</text>
</comment>